<dbReference type="RefSeq" id="WP_189685104.1">
    <property type="nucleotide sequence ID" value="NZ_BMYK01000001.1"/>
</dbReference>
<proteinExistence type="predicted"/>
<dbReference type="EMBL" id="BMYK01000001">
    <property type="protein sequence ID" value="GHC68668.1"/>
    <property type="molecule type" value="Genomic_DNA"/>
</dbReference>
<protein>
    <recommendedName>
        <fullName evidence="3">Parallel beta helix pectate lyase-like protein</fullName>
    </recommendedName>
</protein>
<organism evidence="1 2">
    <name type="scientific">Pseudorhodoferax aquiterrae</name>
    <dbReference type="NCBI Taxonomy" id="747304"/>
    <lineage>
        <taxon>Bacteria</taxon>
        <taxon>Pseudomonadati</taxon>
        <taxon>Pseudomonadota</taxon>
        <taxon>Betaproteobacteria</taxon>
        <taxon>Burkholderiales</taxon>
        <taxon>Comamonadaceae</taxon>
    </lineage>
</organism>
<evidence type="ECO:0000313" key="2">
    <source>
        <dbReference type="Proteomes" id="UP000626210"/>
    </source>
</evidence>
<evidence type="ECO:0000313" key="1">
    <source>
        <dbReference type="EMBL" id="GHC68668.1"/>
    </source>
</evidence>
<name>A0ABQ3FVP9_9BURK</name>
<dbReference type="SUPFAM" id="SSF51126">
    <property type="entry name" value="Pectin lyase-like"/>
    <property type="match status" value="1"/>
</dbReference>
<dbReference type="InterPro" id="IPR011050">
    <property type="entry name" value="Pectin_lyase_fold/virulence"/>
</dbReference>
<gene>
    <name evidence="1" type="ORF">GCM10007320_01270</name>
</gene>
<accession>A0ABQ3FVP9</accession>
<keyword evidence="2" id="KW-1185">Reference proteome</keyword>
<dbReference type="Proteomes" id="UP000626210">
    <property type="component" value="Unassembled WGS sequence"/>
</dbReference>
<dbReference type="Gene3D" id="2.160.20.10">
    <property type="entry name" value="Single-stranded right-handed beta-helix, Pectin lyase-like"/>
    <property type="match status" value="1"/>
</dbReference>
<comment type="caution">
    <text evidence="1">The sequence shown here is derived from an EMBL/GenBank/DDBJ whole genome shotgun (WGS) entry which is preliminary data.</text>
</comment>
<dbReference type="InterPro" id="IPR012334">
    <property type="entry name" value="Pectin_lyas_fold"/>
</dbReference>
<evidence type="ECO:0008006" key="3">
    <source>
        <dbReference type="Google" id="ProtNLM"/>
    </source>
</evidence>
<sequence>MRAPAATKNKTTGRWLRLCAVLALCAGLALAALGWWAYQRIGRTPGELMDYAERRLQGHTKLETVALPALGLVRDWLDAPSIAERRRTPFVIPPVPEGTAPAVTEQPTAGKVWRVGPQEALLSIAAAAKLARSGDTVEVQAGTYRGDVAVWSQKQLTIRAVGGRVRLVADGRSAQGKAIWVIRNGDFDISGFDFVGAKVADKNGAGIRFEGGRLRVAHCLFWGNQNGILTIGSQPDSQLEVVSSEFGYNGDGDGQSHNIYVGRIGRFSITGSYLHHADTGHLLKSRAAVNEVLYNRLTDEEGGRASYEMDFPNGGVVRLVGNLVQQGRRTENSVMVSFGAEGLVHPRNTLELASNTLVNDHPHGGTFVRAPPGTERVLLANNLLAGRGGLQIPMEHTDFNSRTADWSAFVQPARYDYRLSDRGMALAYQSGPAEAAVPSAQYVHPLQVRRLNGPPAVVGALQPDTLLARP</sequence>
<reference evidence="2" key="1">
    <citation type="journal article" date="2019" name="Int. J. Syst. Evol. Microbiol.">
        <title>The Global Catalogue of Microorganisms (GCM) 10K type strain sequencing project: providing services to taxonomists for standard genome sequencing and annotation.</title>
        <authorList>
            <consortium name="The Broad Institute Genomics Platform"/>
            <consortium name="The Broad Institute Genome Sequencing Center for Infectious Disease"/>
            <person name="Wu L."/>
            <person name="Ma J."/>
        </authorList>
    </citation>
    <scope>NUCLEOTIDE SEQUENCE [LARGE SCALE GENOMIC DNA]</scope>
    <source>
        <strain evidence="2">KCTC 23314</strain>
    </source>
</reference>